<accession>H2YYT4</accession>
<feature type="domain" description="VWFC" evidence="6">
    <location>
        <begin position="790"/>
        <end position="852"/>
    </location>
</feature>
<comment type="subcellular location">
    <subcellularLocation>
        <location evidence="1">Secreted</location>
    </subcellularLocation>
</comment>
<dbReference type="SMART" id="SM00215">
    <property type="entry name" value="VWC_out"/>
    <property type="match status" value="8"/>
</dbReference>
<dbReference type="PROSITE" id="PS01208">
    <property type="entry name" value="VWFC_1"/>
    <property type="match status" value="5"/>
</dbReference>
<evidence type="ECO:0000256" key="2">
    <source>
        <dbReference type="ARBA" id="ARBA00022525"/>
    </source>
</evidence>
<dbReference type="InterPro" id="IPR001007">
    <property type="entry name" value="VWF_dom"/>
</dbReference>
<evidence type="ECO:0008006" key="10">
    <source>
        <dbReference type="Google" id="ProtNLM"/>
    </source>
</evidence>
<feature type="domain" description="VWFC" evidence="6">
    <location>
        <begin position="92"/>
        <end position="151"/>
    </location>
</feature>
<dbReference type="Pfam" id="PF00093">
    <property type="entry name" value="VWC"/>
    <property type="match status" value="5"/>
</dbReference>
<feature type="domain" description="VWFC" evidence="6">
    <location>
        <begin position="210"/>
        <end position="268"/>
    </location>
</feature>
<dbReference type="Gene3D" id="2.10.70.10">
    <property type="entry name" value="Complement Module, domain 1"/>
    <property type="match status" value="3"/>
</dbReference>
<feature type="domain" description="VWFC" evidence="6">
    <location>
        <begin position="1047"/>
        <end position="1106"/>
    </location>
</feature>
<dbReference type="SMART" id="SM00214">
    <property type="entry name" value="VWC"/>
    <property type="match status" value="17"/>
</dbReference>
<dbReference type="Proteomes" id="UP000007875">
    <property type="component" value="Unassembled WGS sequence"/>
</dbReference>
<feature type="domain" description="VWFC" evidence="6">
    <location>
        <begin position="852"/>
        <end position="910"/>
    </location>
</feature>
<feature type="domain" description="VWFC" evidence="6">
    <location>
        <begin position="674"/>
        <end position="732"/>
    </location>
</feature>
<dbReference type="AlphaFoldDB" id="H2YYT4"/>
<evidence type="ECO:0000256" key="1">
    <source>
        <dbReference type="ARBA" id="ARBA00004613"/>
    </source>
</evidence>
<dbReference type="HOGENOM" id="CLU_000367_0_0_1"/>
<dbReference type="PROSITE" id="PS00271">
    <property type="entry name" value="THIONIN"/>
    <property type="match status" value="1"/>
</dbReference>
<evidence type="ECO:0000313" key="8">
    <source>
        <dbReference type="Ensembl" id="ENSCSAVP00000010495.1"/>
    </source>
</evidence>
<keyword evidence="9" id="KW-1185">Reference proteome</keyword>
<evidence type="ECO:0000313" key="9">
    <source>
        <dbReference type="Proteomes" id="UP000007875"/>
    </source>
</evidence>
<evidence type="ECO:0000259" key="6">
    <source>
        <dbReference type="PROSITE" id="PS50184"/>
    </source>
</evidence>
<dbReference type="PROSITE" id="PS51233">
    <property type="entry name" value="VWFD"/>
    <property type="match status" value="1"/>
</dbReference>
<reference evidence="8" key="2">
    <citation type="submission" date="2025-08" db="UniProtKB">
        <authorList>
            <consortium name="Ensembl"/>
        </authorList>
    </citation>
    <scope>IDENTIFICATION</scope>
</reference>
<keyword evidence="2" id="KW-0964">Secreted</keyword>
<dbReference type="Pfam" id="PF23334">
    <property type="entry name" value="VWC2L_2nd"/>
    <property type="match status" value="5"/>
</dbReference>
<feature type="domain" description="VWFD" evidence="7">
    <location>
        <begin position="1110"/>
        <end position="1153"/>
    </location>
</feature>
<keyword evidence="3" id="KW-0732">Signal</keyword>
<feature type="domain" description="VWFC" evidence="6">
    <location>
        <begin position="151"/>
        <end position="210"/>
    </location>
</feature>
<feature type="domain" description="VWFC" evidence="6">
    <location>
        <begin position="268"/>
        <end position="329"/>
    </location>
</feature>
<evidence type="ECO:0000259" key="7">
    <source>
        <dbReference type="PROSITE" id="PS51233"/>
    </source>
</evidence>
<proteinExistence type="predicted"/>
<name>H2YYT4_CIOSA</name>
<dbReference type="PROSITE" id="PS50184">
    <property type="entry name" value="VWFC_2"/>
    <property type="match status" value="14"/>
</dbReference>
<dbReference type="GO" id="GO:0006952">
    <property type="term" value="P:defense response"/>
    <property type="evidence" value="ECO:0007669"/>
    <property type="project" value="UniProtKB-KW"/>
</dbReference>
<reference evidence="9" key="1">
    <citation type="submission" date="2003-08" db="EMBL/GenBank/DDBJ databases">
        <authorList>
            <person name="Birren B."/>
            <person name="Nusbaum C."/>
            <person name="Abebe A."/>
            <person name="Abouelleil A."/>
            <person name="Adekoya E."/>
            <person name="Ait-zahra M."/>
            <person name="Allen N."/>
            <person name="Allen T."/>
            <person name="An P."/>
            <person name="Anderson M."/>
            <person name="Anderson S."/>
            <person name="Arachchi H."/>
            <person name="Armbruster J."/>
            <person name="Bachantsang P."/>
            <person name="Baldwin J."/>
            <person name="Barry A."/>
            <person name="Bayul T."/>
            <person name="Blitshsteyn B."/>
            <person name="Bloom T."/>
            <person name="Blye J."/>
            <person name="Boguslavskiy L."/>
            <person name="Borowsky M."/>
            <person name="Boukhgalter B."/>
            <person name="Brunache A."/>
            <person name="Butler J."/>
            <person name="Calixte N."/>
            <person name="Calvo S."/>
            <person name="Camarata J."/>
            <person name="Campo K."/>
            <person name="Chang J."/>
            <person name="Cheshatsang Y."/>
            <person name="Citroen M."/>
            <person name="Collymore A."/>
            <person name="Considine T."/>
            <person name="Cook A."/>
            <person name="Cooke P."/>
            <person name="Corum B."/>
            <person name="Cuomo C."/>
            <person name="David R."/>
            <person name="Dawoe T."/>
            <person name="Degray S."/>
            <person name="Dodge S."/>
            <person name="Dooley K."/>
            <person name="Dorje P."/>
            <person name="Dorjee K."/>
            <person name="Dorris L."/>
            <person name="Duffey N."/>
            <person name="Dupes A."/>
            <person name="Elkins T."/>
            <person name="Engels R."/>
            <person name="Erickson J."/>
            <person name="Farina A."/>
            <person name="Faro S."/>
            <person name="Ferreira P."/>
            <person name="Fischer H."/>
            <person name="Fitzgerald M."/>
            <person name="Foley K."/>
            <person name="Gage D."/>
            <person name="Galagan J."/>
            <person name="Gearin G."/>
            <person name="Gnerre S."/>
            <person name="Gnirke A."/>
            <person name="Goyette A."/>
            <person name="Graham J."/>
            <person name="Grandbois E."/>
            <person name="Gyaltsen K."/>
            <person name="Hafez N."/>
            <person name="Hagopian D."/>
            <person name="Hagos B."/>
            <person name="Hall J."/>
            <person name="Hatcher B."/>
            <person name="Heller A."/>
            <person name="Higgins H."/>
            <person name="Honan T."/>
            <person name="Horn A."/>
            <person name="Houde N."/>
            <person name="Hughes L."/>
            <person name="Hulme W."/>
            <person name="Husby E."/>
            <person name="Iliev I."/>
            <person name="Jaffe D."/>
            <person name="Jones C."/>
            <person name="Kamal M."/>
            <person name="Kamat A."/>
            <person name="Kamvysselis M."/>
            <person name="Karlsson E."/>
            <person name="Kells C."/>
            <person name="Kieu A."/>
            <person name="Kisner P."/>
            <person name="Kodira C."/>
            <person name="Kulbokas E."/>
            <person name="Labutti K."/>
            <person name="Lama D."/>
            <person name="Landers T."/>
            <person name="Leger J."/>
            <person name="Levine S."/>
            <person name="Lewis D."/>
            <person name="Lewis T."/>
            <person name="Lindblad-toh K."/>
            <person name="Liu X."/>
            <person name="Lokyitsang T."/>
            <person name="Lokyitsang Y."/>
            <person name="Lucien O."/>
            <person name="Lui A."/>
            <person name="Ma L.J."/>
            <person name="Mabbitt R."/>
            <person name="Macdonald J."/>
            <person name="Maclean C."/>
            <person name="Major J."/>
            <person name="Manning J."/>
            <person name="Marabella R."/>
            <person name="Maru K."/>
            <person name="Matthews C."/>
            <person name="Mauceli E."/>
            <person name="Mccarthy M."/>
            <person name="Mcdonough S."/>
            <person name="Mcghee T."/>
            <person name="Meldrim J."/>
            <person name="Meneus L."/>
            <person name="Mesirov J."/>
            <person name="Mihalev A."/>
            <person name="Mihova T."/>
            <person name="Mikkelsen T."/>
            <person name="Mlenga V."/>
            <person name="Moru K."/>
            <person name="Mozes J."/>
            <person name="Mulrain L."/>
            <person name="Munson G."/>
            <person name="Naylor J."/>
            <person name="Newes C."/>
            <person name="Nguyen C."/>
            <person name="Nguyen N."/>
            <person name="Nguyen T."/>
            <person name="Nicol R."/>
            <person name="Nielsen C."/>
            <person name="Nizzari M."/>
            <person name="Norbu C."/>
            <person name="Norbu N."/>
            <person name="O'donnell P."/>
            <person name="Okoawo O."/>
            <person name="O'leary S."/>
            <person name="Omotosho B."/>
            <person name="O'neill K."/>
            <person name="Osman S."/>
            <person name="Parker S."/>
            <person name="Perrin D."/>
            <person name="Phunkhang P."/>
            <person name="Piqani B."/>
            <person name="Purcell S."/>
            <person name="Rachupka T."/>
            <person name="Ramasamy U."/>
            <person name="Rameau R."/>
            <person name="Ray V."/>
            <person name="Raymond C."/>
            <person name="Retta R."/>
            <person name="Richardson S."/>
            <person name="Rise C."/>
            <person name="Rodriguez J."/>
            <person name="Rogers J."/>
            <person name="Rogov P."/>
            <person name="Rutman M."/>
            <person name="Schupbach R."/>
            <person name="Seaman C."/>
            <person name="Settipalli S."/>
            <person name="Sharpe T."/>
            <person name="Sheridan J."/>
            <person name="Sherpa N."/>
            <person name="Shi J."/>
            <person name="Smirnov S."/>
            <person name="Smith C."/>
            <person name="Sougnez C."/>
            <person name="Spencer B."/>
            <person name="Stalker J."/>
            <person name="Stange-thomann N."/>
            <person name="Stavropoulos S."/>
            <person name="Stetson K."/>
            <person name="Stone C."/>
            <person name="Stone S."/>
            <person name="Stubbs M."/>
            <person name="Talamas J."/>
            <person name="Tchuinga P."/>
            <person name="Tenzing P."/>
            <person name="Tesfaye S."/>
            <person name="Theodore J."/>
            <person name="Thoulutsang Y."/>
            <person name="Topham K."/>
            <person name="Towey S."/>
            <person name="Tsamla T."/>
            <person name="Tsomo N."/>
            <person name="Vallee D."/>
            <person name="Vassiliev H."/>
            <person name="Venkataraman V."/>
            <person name="Vinson J."/>
            <person name="Vo A."/>
            <person name="Wade C."/>
            <person name="Wang S."/>
            <person name="Wangchuk T."/>
            <person name="Wangdi T."/>
            <person name="Whittaker C."/>
            <person name="Wilkinson J."/>
            <person name="Wu Y."/>
            <person name="Wyman D."/>
            <person name="Yadav S."/>
            <person name="Yang S."/>
            <person name="Yang X."/>
            <person name="Yeager S."/>
            <person name="Yee E."/>
            <person name="Young G."/>
            <person name="Zainoun J."/>
            <person name="Zembeck L."/>
            <person name="Zimmer A."/>
            <person name="Zody M."/>
            <person name="Lander E."/>
        </authorList>
    </citation>
    <scope>NUCLEOTIDE SEQUENCE [LARGE SCALE GENOMIC DNA]</scope>
</reference>
<feature type="domain" description="VWFC" evidence="6">
    <location>
        <begin position="34"/>
        <end position="91"/>
    </location>
</feature>
<dbReference type="Ensembl" id="ENSCSAVT00000010622.1">
    <property type="protein sequence ID" value="ENSCSAVP00000010495.1"/>
    <property type="gene ID" value="ENSCSAVG00000006179.1"/>
</dbReference>
<feature type="domain" description="VWFC" evidence="6">
    <location>
        <begin position="326"/>
        <end position="383"/>
    </location>
</feature>
<organism evidence="8 9">
    <name type="scientific">Ciona savignyi</name>
    <name type="common">Pacific transparent sea squirt</name>
    <dbReference type="NCBI Taxonomy" id="51511"/>
    <lineage>
        <taxon>Eukaryota</taxon>
        <taxon>Metazoa</taxon>
        <taxon>Chordata</taxon>
        <taxon>Tunicata</taxon>
        <taxon>Ascidiacea</taxon>
        <taxon>Phlebobranchia</taxon>
        <taxon>Cionidae</taxon>
        <taxon>Ciona</taxon>
    </lineage>
</organism>
<keyword evidence="5" id="KW-1015">Disulfide bond</keyword>
<dbReference type="PANTHER" id="PTHR46698">
    <property type="entry name" value="CROSSVEINLESS 2"/>
    <property type="match status" value="1"/>
</dbReference>
<feature type="domain" description="VWFC" evidence="6">
    <location>
        <begin position="910"/>
        <end position="979"/>
    </location>
</feature>
<feature type="domain" description="VWFC" evidence="6">
    <location>
        <begin position="616"/>
        <end position="674"/>
    </location>
</feature>
<dbReference type="InterPro" id="IPR001846">
    <property type="entry name" value="VWF_type-D"/>
</dbReference>
<dbReference type="GO" id="GO:0030513">
    <property type="term" value="P:positive regulation of BMP signaling pathway"/>
    <property type="evidence" value="ECO:0007669"/>
    <property type="project" value="TreeGrafter"/>
</dbReference>
<reference evidence="8" key="3">
    <citation type="submission" date="2025-09" db="UniProtKB">
        <authorList>
            <consortium name="Ensembl"/>
        </authorList>
    </citation>
    <scope>IDENTIFICATION</scope>
</reference>
<dbReference type="Gene3D" id="6.20.200.20">
    <property type="match status" value="11"/>
</dbReference>
<sequence length="1153" mass="124035">DGVQFQPNSCERCMCDSGSVSCTSENSQCCPTCQDCSLNGRVYRNGQNFMNDTCSQCSCAFGNIECVIQQCPVLSCVNQHRLAGSCCPVCDVGCTFEGRLHRNGETFNSARNQCLNCTCQRGSVTCTRVTCPPVSCLDQHRPPGQCCPQCPGCTDGLEQWTTGSSWQQRGNPCMTCTCKDGDIRCSRRVCPDVTCDNPATMADQCCPTCARCAYHGVVYGDGETVVAQDACQQCTCSAGEVSCRRMECPSVQCTHAGRRAGECCATCDGCDYERRNYRNGERFTPVGSSACISCICQDGGVQCTSIDCPQITCHNPTNLPGQCCPVLCSHDGEEYEYGEIWYADSCTTCACDGGKVDCTSPTCPTAPCSHPAKLSGSCCRTCEMCELDGHTYSSTTTFPHPTEPCRICQCQDGNVACRSRPCPALSCTSPIHEDGTCCPSCPTSCTVGTSQVEEGDSAPHPTNPCLTCSCQDGNLNCTERCNSSPECSHPTDGRCCRDNCDGCHYRGRSHDNGEVFAHHRDKCRSCSCINGNVRCRLGQCRALSCSNPVHPAGDCCPRCPDTQCIHNDREYADQERFVDGCRQCRCASGSVTCKPISCDPTTCTHPVKDGCCRSCTGCRINHVDYQNGDVVPDSSSNACEVCRCLNGNLVCRARTCPVPSCSHPTMKGCCPACEGCLYNSISYHDGSSFESFENPCELCTCSGGNVGCERVVCSEPACTHPDTPGGCCPTCDGCQFGSSTYDDGAIFASHDNTCLTCVCSKGTVSCVNKPCAEVACSNPSIGSCDCPVCSGCSYNGDTLYEDGQFFNPPDNPCRRCSCYEGNVLCRDTRCPSLKCWVLSEVHSPGSCCPRCANCSAVGYLFAEDETWISPMDSCLKCQCHNGVVTCGRTRCIVPCQTTVAVPGQCCPVCRGCTFNNMPHEIGSTFEANPMDPCEVCECSAIISDSPSMTCHRVMCPSLADCPRTCIVQPDPGTCCPTCASRCTYGTCGSHNIAIPHDNRCMSCECNANHTWLCSPTSCPPLDCPQSDRYTPKGTCCDCCEECIDPSEGCVYDGHTVAPQHRWLVDKCTTCQCFAGVNCVTQRCRMLMCNSDEAPSVTPGECCPHCIPRPASCVAFGDPHYQTFDGRMIHFQGTCRYLLTADCSRAAFRLDFID</sequence>
<evidence type="ECO:0000256" key="3">
    <source>
        <dbReference type="ARBA" id="ARBA00022729"/>
    </source>
</evidence>
<dbReference type="InterPro" id="IPR001010">
    <property type="entry name" value="Thionin"/>
</dbReference>
<dbReference type="GeneTree" id="ENSGT00940000160243"/>
<feature type="domain" description="VWFC" evidence="6">
    <location>
        <begin position="383"/>
        <end position="442"/>
    </location>
</feature>
<dbReference type="SUPFAM" id="SSF57603">
    <property type="entry name" value="FnI-like domain"/>
    <property type="match status" value="16"/>
</dbReference>
<feature type="domain" description="VWFC" evidence="6">
    <location>
        <begin position="501"/>
        <end position="560"/>
    </location>
</feature>
<keyword evidence="4" id="KW-0611">Plant defense</keyword>
<dbReference type="PANTHER" id="PTHR46698:SF6">
    <property type="entry name" value="KIELIN_CHORDIN-LIKE PROTEIN"/>
    <property type="match status" value="1"/>
</dbReference>
<evidence type="ECO:0000256" key="5">
    <source>
        <dbReference type="ARBA" id="ARBA00023157"/>
    </source>
</evidence>
<protein>
    <recommendedName>
        <fullName evidence="10">Kielin/chordin-like protein</fullName>
    </recommendedName>
</protein>
<dbReference type="InterPro" id="IPR052424">
    <property type="entry name" value="Kielin_Chordin-BMP_Reg"/>
</dbReference>
<evidence type="ECO:0000256" key="4">
    <source>
        <dbReference type="ARBA" id="ARBA00022821"/>
    </source>
</evidence>
<dbReference type="GO" id="GO:0005576">
    <property type="term" value="C:extracellular region"/>
    <property type="evidence" value="ECO:0007669"/>
    <property type="project" value="UniProtKB-SubCell"/>
</dbReference>